<reference evidence="7 8" key="1">
    <citation type="journal article" date="2012" name="BMC Genomics">
        <title>Comparative genomic analysis and phylogenetic position of Theileria equi.</title>
        <authorList>
            <person name="Kappmeyer L.S."/>
            <person name="Thiagarajan M."/>
            <person name="Herndon D.R."/>
            <person name="Ramsay J.D."/>
            <person name="Caler E."/>
            <person name="Djikeng A."/>
            <person name="Gillespie J.J."/>
            <person name="Lau A.O."/>
            <person name="Roalson E.H."/>
            <person name="Silva J.C."/>
            <person name="Silva M.G."/>
            <person name="Suarez C.E."/>
            <person name="Ueti M.W."/>
            <person name="Nene V.M."/>
            <person name="Mealey R.H."/>
            <person name="Knowles D.P."/>
            <person name="Brayton K.A."/>
        </authorList>
    </citation>
    <scope>NUCLEOTIDE SEQUENCE [LARGE SCALE GENOMIC DNA]</scope>
    <source>
        <strain evidence="7 8">WA</strain>
    </source>
</reference>
<keyword evidence="1" id="KW-0479">Metal-binding</keyword>
<dbReference type="GO" id="GO:0050821">
    <property type="term" value="P:protein stabilization"/>
    <property type="evidence" value="ECO:0007669"/>
    <property type="project" value="TreeGrafter"/>
</dbReference>
<evidence type="ECO:0000256" key="1">
    <source>
        <dbReference type="ARBA" id="ARBA00022723"/>
    </source>
</evidence>
<dbReference type="Pfam" id="PF05180">
    <property type="entry name" value="zf-DNL"/>
    <property type="match status" value="1"/>
</dbReference>
<evidence type="ECO:0000313" key="7">
    <source>
        <dbReference type="EMBL" id="AFZ80104.1"/>
    </source>
</evidence>
<dbReference type="AlphaFoldDB" id="L0AYY1"/>
<accession>L0AYY1</accession>
<evidence type="ECO:0000259" key="6">
    <source>
        <dbReference type="PROSITE" id="PS51501"/>
    </source>
</evidence>
<organism evidence="7 8">
    <name type="scientific">Theileria equi strain WA</name>
    <dbReference type="NCBI Taxonomy" id="1537102"/>
    <lineage>
        <taxon>Eukaryota</taxon>
        <taxon>Sar</taxon>
        <taxon>Alveolata</taxon>
        <taxon>Apicomplexa</taxon>
        <taxon>Aconoidasida</taxon>
        <taxon>Piroplasmida</taxon>
        <taxon>Theileriidae</taxon>
        <taxon>Theileria</taxon>
    </lineage>
</organism>
<evidence type="ECO:0000256" key="3">
    <source>
        <dbReference type="ARBA" id="ARBA00022833"/>
    </source>
</evidence>
<feature type="region of interest" description="Disordered" evidence="5">
    <location>
        <begin position="39"/>
        <end position="88"/>
    </location>
</feature>
<evidence type="ECO:0000256" key="2">
    <source>
        <dbReference type="ARBA" id="ARBA00022771"/>
    </source>
</evidence>
<keyword evidence="8" id="KW-1185">Reference proteome</keyword>
<evidence type="ECO:0000256" key="5">
    <source>
        <dbReference type="SAM" id="MobiDB-lite"/>
    </source>
</evidence>
<dbReference type="GO" id="GO:0005739">
    <property type="term" value="C:mitochondrion"/>
    <property type="evidence" value="ECO:0007669"/>
    <property type="project" value="TreeGrafter"/>
</dbReference>
<protein>
    <submittedName>
        <fullName evidence="7">DNL zinc finger domain containing protein</fullName>
    </submittedName>
</protein>
<dbReference type="EMBL" id="CP001669">
    <property type="protein sequence ID" value="AFZ80104.1"/>
    <property type="molecule type" value="Genomic_DNA"/>
</dbReference>
<dbReference type="GO" id="GO:0008270">
    <property type="term" value="F:zinc ion binding"/>
    <property type="evidence" value="ECO:0007669"/>
    <property type="project" value="UniProtKB-KW"/>
</dbReference>
<sequence>MTRPFAGHFRRSIVPYKHAVPCTSCTLFNRTVGSKNGPENGGHVFSASHTTGSSTSPSTAVDGEFCGSDEKDSETTSDAPEQSGGATLQASKPERYIAVFTCNICQYRSAKTFSKRAYHHGVVYVKCAKCSSLHLISDQLGWFGDEKKNIEQILAEKNESVSKAELGQEISQDDLSLIVELKKQNRHFN</sequence>
<dbReference type="VEuPathDB" id="PiroplasmaDB:BEWA_029540"/>
<keyword evidence="2 4" id="KW-0863">Zinc-finger</keyword>
<dbReference type="Proteomes" id="UP000031512">
    <property type="component" value="Chromosome 1"/>
</dbReference>
<feature type="domain" description="DNL-type" evidence="6">
    <location>
        <begin position="91"/>
        <end position="186"/>
    </location>
</feature>
<dbReference type="GeneID" id="15803406"/>
<dbReference type="RefSeq" id="XP_004829770.1">
    <property type="nucleotide sequence ID" value="XM_004829713.1"/>
</dbReference>
<evidence type="ECO:0000313" key="8">
    <source>
        <dbReference type="Proteomes" id="UP000031512"/>
    </source>
</evidence>
<feature type="compositionally biased region" description="Polar residues" evidence="5">
    <location>
        <begin position="76"/>
        <end position="88"/>
    </location>
</feature>
<dbReference type="KEGG" id="beq:BEWA_029540"/>
<dbReference type="PANTHER" id="PTHR20922:SF13">
    <property type="entry name" value="DNL-TYPE ZINC FINGER PROTEIN"/>
    <property type="match status" value="1"/>
</dbReference>
<dbReference type="eggNOG" id="KOG3277">
    <property type="taxonomic scope" value="Eukaryota"/>
</dbReference>
<gene>
    <name evidence="7" type="ORF">BEWA_029540</name>
</gene>
<feature type="compositionally biased region" description="Low complexity" evidence="5">
    <location>
        <begin position="46"/>
        <end position="59"/>
    </location>
</feature>
<dbReference type="PROSITE" id="PS51501">
    <property type="entry name" value="ZF_DNL"/>
    <property type="match status" value="1"/>
</dbReference>
<dbReference type="STRING" id="1537102.L0AYY1"/>
<dbReference type="GO" id="GO:0051087">
    <property type="term" value="F:protein-folding chaperone binding"/>
    <property type="evidence" value="ECO:0007669"/>
    <property type="project" value="TreeGrafter"/>
</dbReference>
<dbReference type="InterPro" id="IPR024158">
    <property type="entry name" value="Mt_import_TIM15"/>
</dbReference>
<dbReference type="GO" id="GO:0006457">
    <property type="term" value="P:protein folding"/>
    <property type="evidence" value="ECO:0007669"/>
    <property type="project" value="TreeGrafter"/>
</dbReference>
<name>L0AYY1_THEEQ</name>
<dbReference type="PANTHER" id="PTHR20922">
    <property type="entry name" value="DNL-TYPE ZINC FINGER PROTEIN"/>
    <property type="match status" value="1"/>
</dbReference>
<dbReference type="GO" id="GO:0030150">
    <property type="term" value="P:protein import into mitochondrial matrix"/>
    <property type="evidence" value="ECO:0007669"/>
    <property type="project" value="TreeGrafter"/>
</dbReference>
<keyword evidence="3" id="KW-0862">Zinc</keyword>
<proteinExistence type="predicted"/>
<evidence type="ECO:0000256" key="4">
    <source>
        <dbReference type="PROSITE-ProRule" id="PRU00834"/>
    </source>
</evidence>
<dbReference type="InterPro" id="IPR007853">
    <property type="entry name" value="Znf_DNL-typ"/>
</dbReference>
<dbReference type="OrthoDB" id="360578at2759"/>